<feature type="repeat" description="WD" evidence="4">
    <location>
        <begin position="439"/>
        <end position="470"/>
    </location>
</feature>
<dbReference type="Ensembl" id="ENSCCRT00015078089.1">
    <property type="protein sequence ID" value="ENSCCRP00015075627.1"/>
    <property type="gene ID" value="ENSCCRG00015030316.1"/>
</dbReference>
<sequence>MLSVNKALLMNKAQLSECYFQIIDSIIEESQKSGVEDELLRGEEACAATSEGEKAGAEGCSVKENLGVEGGLVPPEDPDVTPHDSGRSEQLPDVRPKEVRSQDRAPDVAGPAQAGQDQAMPPPPDITSALGQPSHPASLPCAETADILDQVPMTDADGPSPSKPPRQFTVEPDIVASTKKQPPSRPPPPTGAPPRRPPPPSRPSFSAKKSQEVIDNILYDWSVSVEPADEPCGLVSPNATVQCITKELQHSLDLASATSGDKVVTAQENDEQTSSPSGSETAGPQRPRSNSGRELTDEEILASVMIKNLDTGEEIPLIQAEEKLPNGINPLTLCISHNAPPTVRLNLNSLIGLHEKITQLKKFLGKSVKRAKHLAEEYGEKAVNKVKSVRDEVFHTDQDDPSSSDDEGMPYTRPVKFKAAHSFKGPFDFDQIKVVQDLSGEHMGAVWTMKFSHCGRLLATAGQDNVVRIWVLKNAYDYFNNMRIKYNTEGRVSPSPSQESLCSSKSDTEGGFGAAVEDADTEDRNLPFRQVPFCKYKGHTADLLDLSWSKNYFLLSSSMDKTVRLWHISRRECLCCFQHIDFVTAIAFHPRDDRYFLSGSLDGKLRLWNIPDKKVALWNEVDGQTRLITAANFCQNGKYAVIGTYDGRCIFYDTERLKYHTQIHVRSTRGRNRVGRKITGIEPLPGENKILVTSNDSRIRLYDLRDLSLSMKYKGYVNSSSQIKASFSHDYSFIVSGSEDKYVYIWSTYHDLSKFTSVRRDRNDFWEGIKAHNAVVTSAIFAPHPDLIVPQEPGTEKPDSDRKSDSTDDSETIPSGALKTDHTEVLLSADFTGAIKVFVNVKKY</sequence>
<feature type="repeat" description="WD" evidence="4">
    <location>
        <begin position="576"/>
        <end position="610"/>
    </location>
</feature>
<organism evidence="6 7">
    <name type="scientific">Cyprinus carpio</name>
    <name type="common">Common carp</name>
    <dbReference type="NCBI Taxonomy" id="7962"/>
    <lineage>
        <taxon>Eukaryota</taxon>
        <taxon>Metazoa</taxon>
        <taxon>Chordata</taxon>
        <taxon>Craniata</taxon>
        <taxon>Vertebrata</taxon>
        <taxon>Euteleostomi</taxon>
        <taxon>Actinopterygii</taxon>
        <taxon>Neopterygii</taxon>
        <taxon>Teleostei</taxon>
        <taxon>Ostariophysi</taxon>
        <taxon>Cypriniformes</taxon>
        <taxon>Cyprinidae</taxon>
        <taxon>Cyprininae</taxon>
        <taxon>Cyprinus</taxon>
    </lineage>
</organism>
<reference evidence="6" key="1">
    <citation type="submission" date="2025-08" db="UniProtKB">
        <authorList>
            <consortium name="Ensembl"/>
        </authorList>
    </citation>
    <scope>IDENTIFICATION</scope>
</reference>
<feature type="repeat" description="WD" evidence="4">
    <location>
        <begin position="536"/>
        <end position="569"/>
    </location>
</feature>
<dbReference type="InterPro" id="IPR036322">
    <property type="entry name" value="WD40_repeat_dom_sf"/>
</dbReference>
<dbReference type="InterPro" id="IPR001680">
    <property type="entry name" value="WD40_rpt"/>
</dbReference>
<feature type="compositionally biased region" description="Basic and acidic residues" evidence="5">
    <location>
        <begin position="794"/>
        <end position="806"/>
    </location>
</feature>
<evidence type="ECO:0000256" key="3">
    <source>
        <dbReference type="ARBA" id="ARBA00022737"/>
    </source>
</evidence>
<dbReference type="PROSITE" id="PS50294">
    <property type="entry name" value="WD_REPEATS_REGION"/>
    <property type="match status" value="3"/>
</dbReference>
<keyword evidence="2 4" id="KW-0853">WD repeat</keyword>
<dbReference type="Pfam" id="PF00400">
    <property type="entry name" value="WD40"/>
    <property type="match status" value="4"/>
</dbReference>
<evidence type="ECO:0000313" key="6">
    <source>
        <dbReference type="Ensembl" id="ENSCCRP00015075627.1"/>
    </source>
</evidence>
<keyword evidence="3" id="KW-0677">Repeat</keyword>
<feature type="compositionally biased region" description="Polar residues" evidence="5">
    <location>
        <begin position="272"/>
        <end position="293"/>
    </location>
</feature>
<feature type="compositionally biased region" description="Pro residues" evidence="5">
    <location>
        <begin position="183"/>
        <end position="202"/>
    </location>
</feature>
<feature type="region of interest" description="Disordered" evidence="5">
    <location>
        <begin position="265"/>
        <end position="295"/>
    </location>
</feature>
<evidence type="ECO:0000313" key="7">
    <source>
        <dbReference type="Proteomes" id="UP000694700"/>
    </source>
</evidence>
<dbReference type="Gene3D" id="2.130.10.10">
    <property type="entry name" value="YVTN repeat-like/Quinoprotein amine dehydrogenase"/>
    <property type="match status" value="1"/>
</dbReference>
<dbReference type="PROSITE" id="PS50082">
    <property type="entry name" value="WD_REPEATS_2"/>
    <property type="match status" value="3"/>
</dbReference>
<name>A0A8C1ZFA8_CYPCA</name>
<dbReference type="InterPro" id="IPR040324">
    <property type="entry name" value="WDR44/Dgr2"/>
</dbReference>
<feature type="region of interest" description="Disordered" evidence="5">
    <location>
        <begin position="786"/>
        <end position="816"/>
    </location>
</feature>
<dbReference type="Proteomes" id="UP000694700">
    <property type="component" value="Unplaced"/>
</dbReference>
<feature type="compositionally biased region" description="Acidic residues" evidence="5">
    <location>
        <begin position="399"/>
        <end position="408"/>
    </location>
</feature>
<dbReference type="PRINTS" id="PR00320">
    <property type="entry name" value="GPROTEINBRPT"/>
</dbReference>
<dbReference type="AlphaFoldDB" id="A0A8C1ZFA8"/>
<dbReference type="SUPFAM" id="SSF50978">
    <property type="entry name" value="WD40 repeat-like"/>
    <property type="match status" value="1"/>
</dbReference>
<dbReference type="SMART" id="SM00320">
    <property type="entry name" value="WD40"/>
    <property type="match status" value="6"/>
</dbReference>
<dbReference type="PANTHER" id="PTHR14221">
    <property type="entry name" value="WD REPEAT DOMAIN 44"/>
    <property type="match status" value="1"/>
</dbReference>
<dbReference type="PANTHER" id="PTHR14221:SF0">
    <property type="entry name" value="WD REPEAT-CONTAINING PROTEIN 44"/>
    <property type="match status" value="1"/>
</dbReference>
<dbReference type="InterPro" id="IPR015943">
    <property type="entry name" value="WD40/YVTN_repeat-like_dom_sf"/>
</dbReference>
<feature type="region of interest" description="Disordered" evidence="5">
    <location>
        <begin position="391"/>
        <end position="411"/>
    </location>
</feature>
<evidence type="ECO:0000256" key="2">
    <source>
        <dbReference type="ARBA" id="ARBA00022574"/>
    </source>
</evidence>
<evidence type="ECO:0000256" key="4">
    <source>
        <dbReference type="PROSITE-ProRule" id="PRU00221"/>
    </source>
</evidence>
<dbReference type="InterPro" id="IPR020472">
    <property type="entry name" value="WD40_PAC1"/>
</dbReference>
<feature type="compositionally biased region" description="Basic and acidic residues" evidence="5">
    <location>
        <begin position="80"/>
        <end position="106"/>
    </location>
</feature>
<protein>
    <recommendedName>
        <fullName evidence="1">WD repeat-containing protein 44</fullName>
    </recommendedName>
</protein>
<proteinExistence type="predicted"/>
<feature type="region of interest" description="Disordered" evidence="5">
    <location>
        <begin position="46"/>
        <end position="209"/>
    </location>
</feature>
<evidence type="ECO:0000256" key="1">
    <source>
        <dbReference type="ARBA" id="ARBA00021207"/>
    </source>
</evidence>
<accession>A0A8C1ZFA8</accession>
<evidence type="ECO:0000256" key="5">
    <source>
        <dbReference type="SAM" id="MobiDB-lite"/>
    </source>
</evidence>